<organism evidence="1 2">
    <name type="scientific">Fructobacillus apis</name>
    <dbReference type="NCBI Taxonomy" id="2935017"/>
    <lineage>
        <taxon>Bacteria</taxon>
        <taxon>Bacillati</taxon>
        <taxon>Bacillota</taxon>
        <taxon>Bacilli</taxon>
        <taxon>Lactobacillales</taxon>
        <taxon>Lactobacillaceae</taxon>
        <taxon>Fructobacillus</taxon>
    </lineage>
</organism>
<keyword evidence="2" id="KW-1185">Reference proteome</keyword>
<proteinExistence type="predicted"/>
<evidence type="ECO:0000313" key="2">
    <source>
        <dbReference type="Proteomes" id="UP001523234"/>
    </source>
</evidence>
<accession>A0ABT0ZPK4</accession>
<protein>
    <submittedName>
        <fullName evidence="1">Uncharacterized protein</fullName>
    </submittedName>
</protein>
<evidence type="ECO:0000313" key="1">
    <source>
        <dbReference type="EMBL" id="MCO0831936.1"/>
    </source>
</evidence>
<sequence>MNKGISHSKKFEKYIEKTYLDQVVYKFSNGYGASVVFHFGSYGYENGLCEIAVLKFDDNGRYDICYTTPITEDVIGYADDKTRDEVLKQIKELPK</sequence>
<dbReference type="Proteomes" id="UP001523234">
    <property type="component" value="Unassembled WGS sequence"/>
</dbReference>
<dbReference type="RefSeq" id="WP_252442662.1">
    <property type="nucleotide sequence ID" value="NZ_JAMWYK010000002.1"/>
</dbReference>
<gene>
    <name evidence="1" type="ORF">NFX39_02345</name>
</gene>
<comment type="caution">
    <text evidence="1">The sequence shown here is derived from an EMBL/GenBank/DDBJ whole genome shotgun (WGS) entry which is preliminary data.</text>
</comment>
<dbReference type="EMBL" id="JAMWYK010000002">
    <property type="protein sequence ID" value="MCO0831936.1"/>
    <property type="molecule type" value="Genomic_DNA"/>
</dbReference>
<reference evidence="1 2" key="1">
    <citation type="submission" date="2022-06" db="EMBL/GenBank/DDBJ databases">
        <title>Fructobacillus taiwanensis sp. nov., isolated from the honeybee.</title>
        <authorList>
            <person name="Chen Y.-S."/>
            <person name="Wang L.-T."/>
            <person name="Lee Y.-S."/>
            <person name="Chang Y.-C."/>
            <person name="Wu H.-C."/>
            <person name="Liao C.-Y."/>
            <person name="Chen W.-H."/>
            <person name="Deng J.-N."/>
            <person name="Wang Y.-H."/>
        </authorList>
    </citation>
    <scope>NUCLEOTIDE SEQUENCE [LARGE SCALE GENOMIC DNA]</scope>
    <source>
        <strain evidence="1 2">W13</strain>
    </source>
</reference>
<name>A0ABT0ZPK4_9LACO</name>